<accession>V5B7L3</accession>
<gene>
    <name evidence="2" type="ORF">TCDM_08560</name>
</gene>
<dbReference type="VEuPathDB" id="TriTrypDB:TCDM_08560"/>
<sequence length="93" mass="9893">MEAKKATEGLALGILDVAKGNEEEEEVVLLRKVRADAKALQDDISKTMQEVNALQEEAGVFKCAAEATGRGKGIYVADECQQIVGQTEGGKKA</sequence>
<dbReference type="Proteomes" id="UP000017861">
    <property type="component" value="Unassembled WGS sequence"/>
</dbReference>
<reference evidence="2 3" key="1">
    <citation type="journal article" date="2014" name="Genome Announc.">
        <title>Trypanosoma cruzi Clone Dm28c Draft Genome Sequence.</title>
        <authorList>
            <person name="Grisard E.C."/>
            <person name="Teixeira S.M."/>
            <person name="de Almeida L.G."/>
            <person name="Stoco P.H."/>
            <person name="Gerber A.L."/>
            <person name="Talavera-Lopez C."/>
            <person name="Lima O.C."/>
            <person name="Andersson B."/>
            <person name="de Vasconcelos A.T."/>
        </authorList>
    </citation>
    <scope>NUCLEOTIDE SEQUENCE [LARGE SCALE GENOMIC DNA]</scope>
    <source>
        <strain evidence="2 3">Dm28c</strain>
    </source>
</reference>
<organism evidence="2 3">
    <name type="scientific">Trypanosoma cruzi Dm28c</name>
    <dbReference type="NCBI Taxonomy" id="1416333"/>
    <lineage>
        <taxon>Eukaryota</taxon>
        <taxon>Discoba</taxon>
        <taxon>Euglenozoa</taxon>
        <taxon>Kinetoplastea</taxon>
        <taxon>Metakinetoplastina</taxon>
        <taxon>Trypanosomatida</taxon>
        <taxon>Trypanosomatidae</taxon>
        <taxon>Trypanosoma</taxon>
        <taxon>Schizotrypanum</taxon>
    </lineage>
</organism>
<evidence type="ECO:0000256" key="1">
    <source>
        <dbReference type="SAM" id="Coils"/>
    </source>
</evidence>
<comment type="caution">
    <text evidence="2">The sequence shown here is derived from an EMBL/GenBank/DDBJ whole genome shotgun (WGS) entry which is preliminary data.</text>
</comment>
<protein>
    <submittedName>
        <fullName evidence="2">Uncharacterized protein</fullName>
    </submittedName>
</protein>
<evidence type="ECO:0000313" key="2">
    <source>
        <dbReference type="EMBL" id="ESS63584.1"/>
    </source>
</evidence>
<dbReference type="OrthoDB" id="10337401at2759"/>
<name>V5B7L3_TRYCR</name>
<dbReference type="EMBL" id="AYLP01000121">
    <property type="protein sequence ID" value="ESS63584.1"/>
    <property type="molecule type" value="Genomic_DNA"/>
</dbReference>
<dbReference type="AlphaFoldDB" id="V5B7L3"/>
<keyword evidence="1" id="KW-0175">Coiled coil</keyword>
<proteinExistence type="predicted"/>
<evidence type="ECO:0000313" key="3">
    <source>
        <dbReference type="Proteomes" id="UP000017861"/>
    </source>
</evidence>
<feature type="coiled-coil region" evidence="1">
    <location>
        <begin position="30"/>
        <end position="57"/>
    </location>
</feature>